<dbReference type="CDD" id="cd06533">
    <property type="entry name" value="Glyco_transf_WecG_TagA"/>
    <property type="match status" value="1"/>
</dbReference>
<evidence type="ECO:0000313" key="3">
    <source>
        <dbReference type="EMBL" id="QQO09818.1"/>
    </source>
</evidence>
<dbReference type="Pfam" id="PF03808">
    <property type="entry name" value="Glyco_tran_WecG"/>
    <property type="match status" value="1"/>
</dbReference>
<evidence type="ECO:0000313" key="4">
    <source>
        <dbReference type="Proteomes" id="UP000595917"/>
    </source>
</evidence>
<dbReference type="AlphaFoldDB" id="A0A7T7XNZ7"/>
<dbReference type="KEGG" id="bhc:JFL75_02600"/>
<proteinExistence type="predicted"/>
<evidence type="ECO:0000256" key="2">
    <source>
        <dbReference type="ARBA" id="ARBA00022679"/>
    </source>
</evidence>
<dbReference type="RefSeq" id="WP_215627121.1">
    <property type="nucleotide sequence ID" value="NZ_CP067089.2"/>
</dbReference>
<keyword evidence="4" id="KW-1185">Reference proteome</keyword>
<gene>
    <name evidence="3" type="ORF">JFL75_02600</name>
</gene>
<organism evidence="3 4">
    <name type="scientific">Breznakiella homolactica</name>
    <dbReference type="NCBI Taxonomy" id="2798577"/>
    <lineage>
        <taxon>Bacteria</taxon>
        <taxon>Pseudomonadati</taxon>
        <taxon>Spirochaetota</taxon>
        <taxon>Spirochaetia</taxon>
        <taxon>Spirochaetales</taxon>
        <taxon>Breznakiellaceae</taxon>
        <taxon>Breznakiella</taxon>
    </lineage>
</organism>
<dbReference type="InterPro" id="IPR004629">
    <property type="entry name" value="WecG_TagA_CpsF"/>
</dbReference>
<protein>
    <submittedName>
        <fullName evidence="3">WecB/TagA/CpsF family glycosyltransferase</fullName>
    </submittedName>
</protein>
<keyword evidence="1" id="KW-0328">Glycosyltransferase</keyword>
<evidence type="ECO:0000256" key="1">
    <source>
        <dbReference type="ARBA" id="ARBA00022676"/>
    </source>
</evidence>
<dbReference type="GO" id="GO:0016758">
    <property type="term" value="F:hexosyltransferase activity"/>
    <property type="evidence" value="ECO:0007669"/>
    <property type="project" value="TreeGrafter"/>
</dbReference>
<name>A0A7T7XNZ7_9SPIR</name>
<dbReference type="Proteomes" id="UP000595917">
    <property type="component" value="Chromosome"/>
</dbReference>
<sequence length="240" mass="28375">MNLSFKELFNIFLAKQPEANKDFLPDGTKYITFLNPFTLEKSLGANIDYNKFTFIASDGFFIKKLVWIFLKKRIIRYSFDFTSVATNVFAYMNRNKKTIFILGSTEESLTKFVSIYSIKYPDSKVVFYCNGFIDINDRFILNIINTIKPDVILIGMGARKQDEVAVRFINKKYLGVIYTCGGFIHQTSMNEIFYPSYINKYNLRFLYRIIKEPKVIKRILLFYPKFLFHFIFSFLKKDIE</sequence>
<keyword evidence="2" id="KW-0808">Transferase</keyword>
<dbReference type="EMBL" id="CP067089">
    <property type="protein sequence ID" value="QQO09818.1"/>
    <property type="molecule type" value="Genomic_DNA"/>
</dbReference>
<accession>A0A7T7XNZ7</accession>
<dbReference type="PANTHER" id="PTHR34136">
    <property type="match status" value="1"/>
</dbReference>
<dbReference type="PANTHER" id="PTHR34136:SF1">
    <property type="entry name" value="UDP-N-ACETYL-D-MANNOSAMINURONIC ACID TRANSFERASE"/>
    <property type="match status" value="1"/>
</dbReference>
<reference evidence="3" key="1">
    <citation type="submission" date="2021-01" db="EMBL/GenBank/DDBJ databases">
        <title>Description of Breznakiella homolactica.</title>
        <authorList>
            <person name="Song Y."/>
            <person name="Brune A."/>
        </authorList>
    </citation>
    <scope>NUCLEOTIDE SEQUENCE</scope>
    <source>
        <strain evidence="3">RmG30</strain>
    </source>
</reference>